<feature type="transmembrane region" description="Helical" evidence="4">
    <location>
        <begin position="152"/>
        <end position="169"/>
    </location>
</feature>
<protein>
    <submittedName>
        <fullName evidence="6">Transcriptional regulator, AraC family</fullName>
    </submittedName>
</protein>
<evidence type="ECO:0000256" key="2">
    <source>
        <dbReference type="ARBA" id="ARBA00023125"/>
    </source>
</evidence>
<evidence type="ECO:0000313" key="7">
    <source>
        <dbReference type="Proteomes" id="UP000199116"/>
    </source>
</evidence>
<dbReference type="InterPro" id="IPR018060">
    <property type="entry name" value="HTH_AraC"/>
</dbReference>
<dbReference type="Pfam" id="PF12833">
    <property type="entry name" value="HTH_18"/>
    <property type="match status" value="1"/>
</dbReference>
<dbReference type="SMART" id="SM00342">
    <property type="entry name" value="HTH_ARAC"/>
    <property type="match status" value="1"/>
</dbReference>
<reference evidence="7" key="1">
    <citation type="submission" date="2016-10" db="EMBL/GenBank/DDBJ databases">
        <authorList>
            <person name="Varghese N."/>
            <person name="Submissions S."/>
        </authorList>
    </citation>
    <scope>NUCLEOTIDE SEQUENCE [LARGE SCALE GENOMIC DNA]</scope>
    <source>
        <strain evidence="7">DSM 23515</strain>
    </source>
</reference>
<keyword evidence="4" id="KW-0472">Membrane</keyword>
<evidence type="ECO:0000259" key="5">
    <source>
        <dbReference type="PROSITE" id="PS01124"/>
    </source>
</evidence>
<keyword evidence="3" id="KW-0804">Transcription</keyword>
<dbReference type="Proteomes" id="UP000199116">
    <property type="component" value="Unassembled WGS sequence"/>
</dbReference>
<evidence type="ECO:0000256" key="4">
    <source>
        <dbReference type="SAM" id="Phobius"/>
    </source>
</evidence>
<dbReference type="RefSeq" id="WP_093306546.1">
    <property type="nucleotide sequence ID" value="NZ_FOOH01000040.1"/>
</dbReference>
<dbReference type="InterPro" id="IPR009057">
    <property type="entry name" value="Homeodomain-like_sf"/>
</dbReference>
<keyword evidence="4" id="KW-1133">Transmembrane helix</keyword>
<evidence type="ECO:0000256" key="3">
    <source>
        <dbReference type="ARBA" id="ARBA00023163"/>
    </source>
</evidence>
<dbReference type="Gene3D" id="1.10.10.60">
    <property type="entry name" value="Homeodomain-like"/>
    <property type="match status" value="1"/>
</dbReference>
<dbReference type="AlphaFoldDB" id="A0A1I2Q1I5"/>
<keyword evidence="1" id="KW-0805">Transcription regulation</keyword>
<gene>
    <name evidence="6" type="ORF">SAMN04488033_1409</name>
</gene>
<dbReference type="GO" id="GO:0043565">
    <property type="term" value="F:sequence-specific DNA binding"/>
    <property type="evidence" value="ECO:0007669"/>
    <property type="project" value="InterPro"/>
</dbReference>
<evidence type="ECO:0000256" key="1">
    <source>
        <dbReference type="ARBA" id="ARBA00023015"/>
    </source>
</evidence>
<proteinExistence type="predicted"/>
<accession>A0A1I2Q1I5</accession>
<dbReference type="SUPFAM" id="SSF46689">
    <property type="entry name" value="Homeodomain-like"/>
    <property type="match status" value="1"/>
</dbReference>
<organism evidence="6 7">
    <name type="scientific">Salegentibacter agarivorans</name>
    <dbReference type="NCBI Taxonomy" id="345907"/>
    <lineage>
        <taxon>Bacteria</taxon>
        <taxon>Pseudomonadati</taxon>
        <taxon>Bacteroidota</taxon>
        <taxon>Flavobacteriia</taxon>
        <taxon>Flavobacteriales</taxon>
        <taxon>Flavobacteriaceae</taxon>
        <taxon>Salegentibacter</taxon>
    </lineage>
</organism>
<name>A0A1I2Q1I5_9FLAO</name>
<dbReference type="EMBL" id="FOOH01000040">
    <property type="protein sequence ID" value="SFG22222.1"/>
    <property type="molecule type" value="Genomic_DNA"/>
</dbReference>
<sequence length="386" mass="44789">MIIILLLAAIFGFVLTTTLFFKKSVNKVATRILGSFYFLLSVYALQAFIIDGGYLEHFQWFFLWPLLPYNLIFIPIYYYFKVILTDHLSFDKTELILLVPFLLGLIDVTYVYLQPESVYQNIISGAISNPETRLNAEYLLLSLDQHLLMRHLWQLGVLVTIIPEIRFFIKNGDNNELKNILNKWLLIFWGILMIMALLAIIYALEKMMLVEIFDSLIIIGKNGGIITLLLYIALFLIGIIPIYFPSILYGYPQRQRPDANFILHEETEGLKFGLEKEEVLVKLKRLKENNCHLDKNFNLSECAKKLDMPSHHISYFLKQYYGISFAAYKNTLRTEHARNLIEQGYLENNTIDALAEECGYATRTSFSKAFKNVAEMSPSQYALDYK</sequence>
<feature type="transmembrane region" description="Helical" evidence="4">
    <location>
        <begin position="95"/>
        <end position="113"/>
    </location>
</feature>
<keyword evidence="7" id="KW-1185">Reference proteome</keyword>
<evidence type="ECO:0000313" key="6">
    <source>
        <dbReference type="EMBL" id="SFG22222.1"/>
    </source>
</evidence>
<keyword evidence="4" id="KW-0812">Transmembrane</keyword>
<dbReference type="PANTHER" id="PTHR43280">
    <property type="entry name" value="ARAC-FAMILY TRANSCRIPTIONAL REGULATOR"/>
    <property type="match status" value="1"/>
</dbReference>
<feature type="transmembrane region" description="Helical" evidence="4">
    <location>
        <begin position="36"/>
        <end position="54"/>
    </location>
</feature>
<dbReference type="PROSITE" id="PS01124">
    <property type="entry name" value="HTH_ARAC_FAMILY_2"/>
    <property type="match status" value="1"/>
</dbReference>
<feature type="transmembrane region" description="Helical" evidence="4">
    <location>
        <begin position="184"/>
        <end position="204"/>
    </location>
</feature>
<keyword evidence="2" id="KW-0238">DNA-binding</keyword>
<feature type="domain" description="HTH araC/xylS-type" evidence="5">
    <location>
        <begin position="292"/>
        <end position="384"/>
    </location>
</feature>
<dbReference type="PANTHER" id="PTHR43280:SF29">
    <property type="entry name" value="ARAC-FAMILY TRANSCRIPTIONAL REGULATOR"/>
    <property type="match status" value="1"/>
</dbReference>
<dbReference type="GO" id="GO:0003700">
    <property type="term" value="F:DNA-binding transcription factor activity"/>
    <property type="evidence" value="ECO:0007669"/>
    <property type="project" value="InterPro"/>
</dbReference>
<feature type="transmembrane region" description="Helical" evidence="4">
    <location>
        <begin position="61"/>
        <end position="80"/>
    </location>
</feature>
<feature type="transmembrane region" description="Helical" evidence="4">
    <location>
        <begin position="225"/>
        <end position="244"/>
    </location>
</feature>